<dbReference type="PANTHER" id="PTHR42673:SF21">
    <property type="entry name" value="GLUTATHIONE S-TRANSFERASE YFCF"/>
    <property type="match status" value="1"/>
</dbReference>
<dbReference type="GO" id="GO:0006749">
    <property type="term" value="P:glutathione metabolic process"/>
    <property type="evidence" value="ECO:0007669"/>
    <property type="project" value="TreeGrafter"/>
</dbReference>
<name>A0A1M5MGI2_9GAMM</name>
<dbReference type="RefSeq" id="WP_067664611.1">
    <property type="nucleotide sequence ID" value="NZ_FQXG01000001.1"/>
</dbReference>
<dbReference type="SUPFAM" id="SSF47616">
    <property type="entry name" value="GST C-terminal domain-like"/>
    <property type="match status" value="1"/>
</dbReference>
<reference evidence="4 5" key="1">
    <citation type="submission" date="2016-11" db="EMBL/GenBank/DDBJ databases">
        <authorList>
            <person name="Jaros S."/>
            <person name="Januszkiewicz K."/>
            <person name="Wedrychowicz H."/>
        </authorList>
    </citation>
    <scope>NUCLEOTIDE SEQUENCE [LARGE SCALE GENOMIC DNA]</scope>
    <source>
        <strain evidence="4 5">DSM 16917</strain>
    </source>
</reference>
<organism evidence="4 5">
    <name type="scientific">Ferrimonas marina</name>
    <dbReference type="NCBI Taxonomy" id="299255"/>
    <lineage>
        <taxon>Bacteria</taxon>
        <taxon>Pseudomonadati</taxon>
        <taxon>Pseudomonadota</taxon>
        <taxon>Gammaproteobacteria</taxon>
        <taxon>Alteromonadales</taxon>
        <taxon>Ferrimonadaceae</taxon>
        <taxon>Ferrimonas</taxon>
    </lineage>
</organism>
<dbReference type="CDD" id="cd03191">
    <property type="entry name" value="GST_C_Zeta"/>
    <property type="match status" value="1"/>
</dbReference>
<dbReference type="GO" id="GO:0004364">
    <property type="term" value="F:glutathione transferase activity"/>
    <property type="evidence" value="ECO:0007669"/>
    <property type="project" value="TreeGrafter"/>
</dbReference>
<dbReference type="InterPro" id="IPR034330">
    <property type="entry name" value="GST_Zeta_C"/>
</dbReference>
<evidence type="ECO:0000259" key="2">
    <source>
        <dbReference type="PROSITE" id="PS50404"/>
    </source>
</evidence>
<dbReference type="InterPro" id="IPR036249">
    <property type="entry name" value="Thioredoxin-like_sf"/>
</dbReference>
<feature type="domain" description="GST C-terminal" evidence="3">
    <location>
        <begin position="86"/>
        <end position="209"/>
    </location>
</feature>
<comment type="similarity">
    <text evidence="1">Belongs to the GST superfamily. Zeta family.</text>
</comment>
<gene>
    <name evidence="4" type="ORF">SAMN02745129_0636</name>
</gene>
<dbReference type="GO" id="GO:0016034">
    <property type="term" value="F:maleylacetoacetate isomerase activity"/>
    <property type="evidence" value="ECO:0007669"/>
    <property type="project" value="TreeGrafter"/>
</dbReference>
<dbReference type="PANTHER" id="PTHR42673">
    <property type="entry name" value="MALEYLACETOACETATE ISOMERASE"/>
    <property type="match status" value="1"/>
</dbReference>
<sequence>MKLYGYFRSSAAYRVRIALNLKGLDYQSVPVNLLKGEQREAAYRELNPQQLVPLLELEDGTRLSQSGAILGYLEQVYPQTPLLPRDPLQVAQIQALCQVIGSDIHPICNLRVLKYLVGELQTEEEGKLAWIRHWIGQGFAALEQQVAGNPLVKPDQPNLFHVYLVPQIFNALRFGVDMADYPSLMACYQACNQLPAFIDAQPANQADAT</sequence>
<dbReference type="NCBIfam" id="TIGR01262">
    <property type="entry name" value="maiA"/>
    <property type="match status" value="1"/>
</dbReference>
<dbReference type="STRING" id="299255.SAMN02745129_0636"/>
<accession>A0A1M5MGI2</accession>
<dbReference type="InterPro" id="IPR036282">
    <property type="entry name" value="Glutathione-S-Trfase_C_sf"/>
</dbReference>
<dbReference type="InterPro" id="IPR034333">
    <property type="entry name" value="GST_Zeta_N"/>
</dbReference>
<dbReference type="Gene3D" id="1.20.1050.10">
    <property type="match status" value="1"/>
</dbReference>
<dbReference type="InterPro" id="IPR004045">
    <property type="entry name" value="Glutathione_S-Trfase_N"/>
</dbReference>
<evidence type="ECO:0000313" key="5">
    <source>
        <dbReference type="Proteomes" id="UP000184268"/>
    </source>
</evidence>
<dbReference type="GO" id="GO:0005737">
    <property type="term" value="C:cytoplasm"/>
    <property type="evidence" value="ECO:0007669"/>
    <property type="project" value="InterPro"/>
</dbReference>
<dbReference type="SFLD" id="SFLDS00019">
    <property type="entry name" value="Glutathione_Transferase_(cytos"/>
    <property type="match status" value="1"/>
</dbReference>
<dbReference type="Gene3D" id="3.40.30.10">
    <property type="entry name" value="Glutaredoxin"/>
    <property type="match status" value="1"/>
</dbReference>
<feature type="domain" description="GST N-terminal" evidence="2">
    <location>
        <begin position="1"/>
        <end position="81"/>
    </location>
</feature>
<evidence type="ECO:0000259" key="3">
    <source>
        <dbReference type="PROSITE" id="PS50405"/>
    </source>
</evidence>
<dbReference type="CDD" id="cd03042">
    <property type="entry name" value="GST_N_Zeta"/>
    <property type="match status" value="1"/>
</dbReference>
<dbReference type="EMBL" id="FQXG01000001">
    <property type="protein sequence ID" value="SHG76301.1"/>
    <property type="molecule type" value="Genomic_DNA"/>
</dbReference>
<dbReference type="SUPFAM" id="SSF52833">
    <property type="entry name" value="Thioredoxin-like"/>
    <property type="match status" value="1"/>
</dbReference>
<dbReference type="InterPro" id="IPR040079">
    <property type="entry name" value="Glutathione_S-Trfase"/>
</dbReference>
<dbReference type="SFLD" id="SFLDG00358">
    <property type="entry name" value="Main_(cytGST)"/>
    <property type="match status" value="1"/>
</dbReference>
<dbReference type="OrthoDB" id="509852at2"/>
<proteinExistence type="inferred from homology"/>
<protein>
    <submittedName>
        <fullName evidence="4">Maleylpyruvate isomerase</fullName>
    </submittedName>
</protein>
<dbReference type="GO" id="GO:0006559">
    <property type="term" value="P:L-phenylalanine catabolic process"/>
    <property type="evidence" value="ECO:0007669"/>
    <property type="project" value="TreeGrafter"/>
</dbReference>
<dbReference type="AlphaFoldDB" id="A0A1M5MGI2"/>
<dbReference type="PROSITE" id="PS50405">
    <property type="entry name" value="GST_CTER"/>
    <property type="match status" value="1"/>
</dbReference>
<keyword evidence="5" id="KW-1185">Reference proteome</keyword>
<evidence type="ECO:0000313" key="4">
    <source>
        <dbReference type="EMBL" id="SHG76301.1"/>
    </source>
</evidence>
<dbReference type="Proteomes" id="UP000184268">
    <property type="component" value="Unassembled WGS sequence"/>
</dbReference>
<dbReference type="Pfam" id="PF13409">
    <property type="entry name" value="GST_N_2"/>
    <property type="match status" value="1"/>
</dbReference>
<dbReference type="PROSITE" id="PS50404">
    <property type="entry name" value="GST_NTER"/>
    <property type="match status" value="1"/>
</dbReference>
<keyword evidence="4" id="KW-0413">Isomerase</keyword>
<evidence type="ECO:0000256" key="1">
    <source>
        <dbReference type="ARBA" id="ARBA00010007"/>
    </source>
</evidence>
<keyword evidence="4" id="KW-0670">Pyruvate</keyword>
<dbReference type="InterPro" id="IPR005955">
    <property type="entry name" value="GST_Zeta"/>
</dbReference>
<dbReference type="InterPro" id="IPR010987">
    <property type="entry name" value="Glutathione-S-Trfase_C-like"/>
</dbReference>